<dbReference type="Proteomes" id="UP000199233">
    <property type="component" value="Unassembled WGS sequence"/>
</dbReference>
<evidence type="ECO:0000313" key="2">
    <source>
        <dbReference type="Proteomes" id="UP000199233"/>
    </source>
</evidence>
<dbReference type="STRING" id="489703.SAMN04488038_10641"/>
<dbReference type="AlphaFoldDB" id="A0A1H9FPI9"/>
<protein>
    <submittedName>
        <fullName evidence="1">Uncharacterized protein</fullName>
    </submittedName>
</protein>
<evidence type="ECO:0000313" key="1">
    <source>
        <dbReference type="EMBL" id="SEQ39403.1"/>
    </source>
</evidence>
<accession>A0A1H9FPI9</accession>
<reference evidence="1 2" key="1">
    <citation type="submission" date="2016-10" db="EMBL/GenBank/DDBJ databases">
        <authorList>
            <person name="de Groot N.N."/>
        </authorList>
    </citation>
    <scope>NUCLEOTIDE SEQUENCE [LARGE SCALE GENOMIC DNA]</scope>
    <source>
        <strain evidence="1 2">DSM 25927</strain>
    </source>
</reference>
<proteinExistence type="predicted"/>
<dbReference type="OrthoDB" id="6073936at2"/>
<name>A0A1H9FPI9_9GAMM</name>
<gene>
    <name evidence="1" type="ORF">SAMN04488038_10641</name>
</gene>
<dbReference type="EMBL" id="FOFS01000006">
    <property type="protein sequence ID" value="SEQ39403.1"/>
    <property type="molecule type" value="Genomic_DNA"/>
</dbReference>
<dbReference type="RefSeq" id="WP_093284702.1">
    <property type="nucleotide sequence ID" value="NZ_FOFS01000006.1"/>
</dbReference>
<organism evidence="1 2">
    <name type="scientific">Solimonas aquatica</name>
    <dbReference type="NCBI Taxonomy" id="489703"/>
    <lineage>
        <taxon>Bacteria</taxon>
        <taxon>Pseudomonadati</taxon>
        <taxon>Pseudomonadota</taxon>
        <taxon>Gammaproteobacteria</taxon>
        <taxon>Nevskiales</taxon>
        <taxon>Nevskiaceae</taxon>
        <taxon>Solimonas</taxon>
    </lineage>
</organism>
<keyword evidence="2" id="KW-1185">Reference proteome</keyword>
<sequence>MRLREELARQAEQQRLARLLNLSEAELDFLLRLDAQSLRQLRQQTETMLHDSDRELLQALASTAQRLPVSLIALLAEKSLGALLCARIAALLPNSTASAVARRLPSPLLAEVCVLLDPRRLRELAPGIPAAQILAVSLALAQRREYATMALFVDMLDVSILAGVIPQLSDDAALIRIAAYVEDRQRLNALIALLPAPRRAGIIEAALADNGALWPAALSLIGELDARWQREFGELALRREPAQLLEMIRISDEAGLLAQLIGIGTAAEDEAALRGLQQALAQLEPLVFKRLLGATQNQAPPAP</sequence>